<sequence>NRIKIDRRHQEEKYKRDALNIDLSELVDKSRQYAKVFKDFQEAIRENEELLSRSQ</sequence>
<comment type="caution">
    <text evidence="2">The sequence shown here is derived from an EMBL/GenBank/DDBJ whole genome shotgun (WGS) entry which is preliminary data.</text>
</comment>
<feature type="non-terminal residue" evidence="2">
    <location>
        <position position="1"/>
    </location>
</feature>
<evidence type="ECO:0000259" key="1">
    <source>
        <dbReference type="Pfam" id="PF09762"/>
    </source>
</evidence>
<dbReference type="EMBL" id="CAJOBB010015680">
    <property type="protein sequence ID" value="CAF4319645.1"/>
    <property type="molecule type" value="Genomic_DNA"/>
</dbReference>
<dbReference type="InterPro" id="IPR019159">
    <property type="entry name" value="CCDC93_CC"/>
</dbReference>
<proteinExistence type="predicted"/>
<gene>
    <name evidence="2" type="ORF">KXQ929_LOCUS46551</name>
</gene>
<protein>
    <recommendedName>
        <fullName evidence="1">CCDC93 coiled-coil domain-containing protein</fullName>
    </recommendedName>
</protein>
<name>A0A820J5P0_9BILA</name>
<reference evidence="2" key="1">
    <citation type="submission" date="2021-02" db="EMBL/GenBank/DDBJ databases">
        <authorList>
            <person name="Nowell W R."/>
        </authorList>
    </citation>
    <scope>NUCLEOTIDE SEQUENCE</scope>
</reference>
<organism evidence="2 3">
    <name type="scientific">Adineta steineri</name>
    <dbReference type="NCBI Taxonomy" id="433720"/>
    <lineage>
        <taxon>Eukaryota</taxon>
        <taxon>Metazoa</taxon>
        <taxon>Spiralia</taxon>
        <taxon>Gnathifera</taxon>
        <taxon>Rotifera</taxon>
        <taxon>Eurotatoria</taxon>
        <taxon>Bdelloidea</taxon>
        <taxon>Adinetida</taxon>
        <taxon>Adinetidae</taxon>
        <taxon>Adineta</taxon>
    </lineage>
</organism>
<dbReference type="AlphaFoldDB" id="A0A820J5P0"/>
<evidence type="ECO:0000313" key="2">
    <source>
        <dbReference type="EMBL" id="CAF4319645.1"/>
    </source>
</evidence>
<feature type="domain" description="CCDC93 coiled-coil" evidence="1">
    <location>
        <begin position="1"/>
        <end position="52"/>
    </location>
</feature>
<dbReference type="Pfam" id="PF09762">
    <property type="entry name" value="CCDC93_CC"/>
    <property type="match status" value="1"/>
</dbReference>
<accession>A0A820J5P0</accession>
<dbReference type="Proteomes" id="UP000663868">
    <property type="component" value="Unassembled WGS sequence"/>
</dbReference>
<evidence type="ECO:0000313" key="3">
    <source>
        <dbReference type="Proteomes" id="UP000663868"/>
    </source>
</evidence>